<keyword evidence="3" id="KW-1185">Reference proteome</keyword>
<proteinExistence type="predicted"/>
<evidence type="ECO:0000313" key="2">
    <source>
        <dbReference type="EMBL" id="KAK7366944.1"/>
    </source>
</evidence>
<organism evidence="2 3">
    <name type="scientific">Phaseolus coccineus</name>
    <name type="common">Scarlet runner bean</name>
    <name type="synonym">Phaseolus multiflorus</name>
    <dbReference type="NCBI Taxonomy" id="3886"/>
    <lineage>
        <taxon>Eukaryota</taxon>
        <taxon>Viridiplantae</taxon>
        <taxon>Streptophyta</taxon>
        <taxon>Embryophyta</taxon>
        <taxon>Tracheophyta</taxon>
        <taxon>Spermatophyta</taxon>
        <taxon>Magnoliopsida</taxon>
        <taxon>eudicotyledons</taxon>
        <taxon>Gunneridae</taxon>
        <taxon>Pentapetalae</taxon>
        <taxon>rosids</taxon>
        <taxon>fabids</taxon>
        <taxon>Fabales</taxon>
        <taxon>Fabaceae</taxon>
        <taxon>Papilionoideae</taxon>
        <taxon>50 kb inversion clade</taxon>
        <taxon>NPAAA clade</taxon>
        <taxon>indigoferoid/millettioid clade</taxon>
        <taxon>Phaseoleae</taxon>
        <taxon>Phaseolus</taxon>
    </lineage>
</organism>
<dbReference type="Proteomes" id="UP001374584">
    <property type="component" value="Unassembled WGS sequence"/>
</dbReference>
<evidence type="ECO:0000313" key="3">
    <source>
        <dbReference type="Proteomes" id="UP001374584"/>
    </source>
</evidence>
<dbReference type="AlphaFoldDB" id="A0AAN9N5A3"/>
<name>A0AAN9N5A3_PHACN</name>
<protein>
    <submittedName>
        <fullName evidence="2">Uncharacterized protein</fullName>
    </submittedName>
</protein>
<keyword evidence="1" id="KW-0812">Transmembrane</keyword>
<keyword evidence="1" id="KW-1133">Transmembrane helix</keyword>
<dbReference type="EMBL" id="JAYMYR010000004">
    <property type="protein sequence ID" value="KAK7366944.1"/>
    <property type="molecule type" value="Genomic_DNA"/>
</dbReference>
<evidence type="ECO:0000256" key="1">
    <source>
        <dbReference type="SAM" id="Phobius"/>
    </source>
</evidence>
<comment type="caution">
    <text evidence="2">The sequence shown here is derived from an EMBL/GenBank/DDBJ whole genome shotgun (WGS) entry which is preliminary data.</text>
</comment>
<keyword evidence="1" id="KW-0472">Membrane</keyword>
<feature type="transmembrane region" description="Helical" evidence="1">
    <location>
        <begin position="37"/>
        <end position="54"/>
    </location>
</feature>
<gene>
    <name evidence="2" type="ORF">VNO80_08947</name>
</gene>
<reference evidence="2 3" key="1">
    <citation type="submission" date="2024-01" db="EMBL/GenBank/DDBJ databases">
        <title>The genomes of 5 underutilized Papilionoideae crops provide insights into root nodulation and disease resistanc.</title>
        <authorList>
            <person name="Jiang F."/>
        </authorList>
    </citation>
    <scope>NUCLEOTIDE SEQUENCE [LARGE SCALE GENOMIC DNA]</scope>
    <source>
        <strain evidence="2">JINMINGXINNONG_FW02</strain>
        <tissue evidence="2">Leaves</tissue>
    </source>
</reference>
<sequence length="111" mass="12623">MWGARRKVWKEKVKEDVALNLTENGGSKRVWKRGCNGSIMVVAVTTLTLAFGLGQKEKSMNPTHSNPRHTTIDHTPALFHTCPLQTKGFKFPGKSKWWMDVNHALDNYDDQ</sequence>
<accession>A0AAN9N5A3</accession>